<feature type="region of interest" description="Disordered" evidence="1">
    <location>
        <begin position="113"/>
        <end position="137"/>
    </location>
</feature>
<evidence type="ECO:0000313" key="2">
    <source>
        <dbReference type="EMBL" id="MEQ2256275.1"/>
    </source>
</evidence>
<evidence type="ECO:0000313" key="3">
    <source>
        <dbReference type="Proteomes" id="UP001482620"/>
    </source>
</evidence>
<protein>
    <submittedName>
        <fullName evidence="2">Uncharacterized protein</fullName>
    </submittedName>
</protein>
<dbReference type="Proteomes" id="UP001482620">
    <property type="component" value="Unassembled WGS sequence"/>
</dbReference>
<comment type="caution">
    <text evidence="2">The sequence shown here is derived from an EMBL/GenBank/DDBJ whole genome shotgun (WGS) entry which is preliminary data.</text>
</comment>
<name>A0ABV0VG75_9TELE</name>
<evidence type="ECO:0000256" key="1">
    <source>
        <dbReference type="SAM" id="MobiDB-lite"/>
    </source>
</evidence>
<feature type="compositionally biased region" description="Basic and acidic residues" evidence="1">
    <location>
        <begin position="117"/>
        <end position="137"/>
    </location>
</feature>
<proteinExistence type="predicted"/>
<sequence length="137" mass="15232">MRRRATDPQVRTGPDRCLSVSRRFGSVSSVSFPVGSGSDSGYLFRLKTGSLSDKIRSDNVGFMHVLARFCPERTQQLLGLTPDTPLCACALTCRGEPNRGGCGEDGDGGHRYRTHRIHTDPRPQSDRKWLKPEDTRL</sequence>
<keyword evidence="3" id="KW-1185">Reference proteome</keyword>
<dbReference type="EMBL" id="JAHRIQ010106780">
    <property type="protein sequence ID" value="MEQ2256275.1"/>
    <property type="molecule type" value="Genomic_DNA"/>
</dbReference>
<reference evidence="2 3" key="1">
    <citation type="submission" date="2021-06" db="EMBL/GenBank/DDBJ databases">
        <authorList>
            <person name="Palmer J.M."/>
        </authorList>
    </citation>
    <scope>NUCLEOTIDE SEQUENCE [LARGE SCALE GENOMIC DNA]</scope>
    <source>
        <strain evidence="3">if_2019</strain>
        <tissue evidence="2">Muscle</tissue>
    </source>
</reference>
<gene>
    <name evidence="2" type="ORF">ILYODFUR_022642</name>
</gene>
<organism evidence="2 3">
    <name type="scientific">Ilyodon furcidens</name>
    <name type="common">goldbreast splitfin</name>
    <dbReference type="NCBI Taxonomy" id="33524"/>
    <lineage>
        <taxon>Eukaryota</taxon>
        <taxon>Metazoa</taxon>
        <taxon>Chordata</taxon>
        <taxon>Craniata</taxon>
        <taxon>Vertebrata</taxon>
        <taxon>Euteleostomi</taxon>
        <taxon>Actinopterygii</taxon>
        <taxon>Neopterygii</taxon>
        <taxon>Teleostei</taxon>
        <taxon>Neoteleostei</taxon>
        <taxon>Acanthomorphata</taxon>
        <taxon>Ovalentaria</taxon>
        <taxon>Atherinomorphae</taxon>
        <taxon>Cyprinodontiformes</taxon>
        <taxon>Goodeidae</taxon>
        <taxon>Ilyodon</taxon>
    </lineage>
</organism>
<accession>A0ABV0VG75</accession>